<dbReference type="RefSeq" id="WP_377976551.1">
    <property type="nucleotide sequence ID" value="NZ_JBBKYA010000003.1"/>
</dbReference>
<comment type="caution">
    <text evidence="1">The sequence shown here is derived from an EMBL/GenBank/DDBJ whole genome shotgun (WGS) entry which is preliminary data.</text>
</comment>
<accession>A0ABW6D2U3</accession>
<protein>
    <recommendedName>
        <fullName evidence="3">Addiction module protein</fullName>
    </recommendedName>
</protein>
<keyword evidence="2" id="KW-1185">Reference proteome</keyword>
<sequence length="66" mass="7862">MQKPQNYPISDPNFEASILEDPQLSPIPRWHKTLVAERLRVRNEFNNPDIPWEEVIQKLKSQHDNL</sequence>
<proteinExistence type="predicted"/>
<name>A0ABW6D2U3_9BACT</name>
<reference evidence="1 2" key="1">
    <citation type="submission" date="2024-03" db="EMBL/GenBank/DDBJ databases">
        <title>Aquirufa genome sequencing.</title>
        <authorList>
            <person name="Pitt A."/>
            <person name="Hahn M.W."/>
        </authorList>
    </citation>
    <scope>NUCLEOTIDE SEQUENCE [LARGE SCALE GENOMIC DNA]</scope>
    <source>
        <strain evidence="1 2">PLAD-142S6K</strain>
    </source>
</reference>
<evidence type="ECO:0000313" key="2">
    <source>
        <dbReference type="Proteomes" id="UP001598114"/>
    </source>
</evidence>
<evidence type="ECO:0008006" key="3">
    <source>
        <dbReference type="Google" id="ProtNLM"/>
    </source>
</evidence>
<gene>
    <name evidence="1" type="ORF">SKC38_07675</name>
</gene>
<evidence type="ECO:0000313" key="1">
    <source>
        <dbReference type="EMBL" id="MFD3276101.1"/>
    </source>
</evidence>
<dbReference type="EMBL" id="JBBKYA010000003">
    <property type="protein sequence ID" value="MFD3276101.1"/>
    <property type="molecule type" value="Genomic_DNA"/>
</dbReference>
<dbReference type="Proteomes" id="UP001598114">
    <property type="component" value="Unassembled WGS sequence"/>
</dbReference>
<organism evidence="1 2">
    <name type="scientific">Aquirufa echingensis</name>
    <dbReference type="NCBI Taxonomy" id="3096516"/>
    <lineage>
        <taxon>Bacteria</taxon>
        <taxon>Pseudomonadati</taxon>
        <taxon>Bacteroidota</taxon>
        <taxon>Cytophagia</taxon>
        <taxon>Cytophagales</taxon>
        <taxon>Flectobacillaceae</taxon>
        <taxon>Aquirufa</taxon>
    </lineage>
</organism>